<comment type="caution">
    <text evidence="2">The sequence shown here is derived from an EMBL/GenBank/DDBJ whole genome shotgun (WGS) entry which is preliminary data.</text>
</comment>
<protein>
    <submittedName>
        <fullName evidence="2">Uncharacterized protein</fullName>
    </submittedName>
</protein>
<dbReference type="RefSeq" id="WP_229871383.1">
    <property type="nucleotide sequence ID" value="NZ_BMPF01000005.1"/>
</dbReference>
<dbReference type="EMBL" id="BMPF01000005">
    <property type="protein sequence ID" value="GGL42729.1"/>
    <property type="molecule type" value="Genomic_DNA"/>
</dbReference>
<proteinExistence type="predicted"/>
<name>A0A830EYL1_9EURY</name>
<feature type="compositionally biased region" description="Basic and acidic residues" evidence="1">
    <location>
        <begin position="1"/>
        <end position="11"/>
    </location>
</feature>
<feature type="compositionally biased region" description="Low complexity" evidence="1">
    <location>
        <begin position="33"/>
        <end position="76"/>
    </location>
</feature>
<dbReference type="Proteomes" id="UP000628840">
    <property type="component" value="Unassembled WGS sequence"/>
</dbReference>
<accession>A0A830EYL1</accession>
<dbReference type="AlphaFoldDB" id="A0A830EYL1"/>
<gene>
    <name evidence="2" type="ORF">GCM10009037_27840</name>
</gene>
<sequence length="165" mass="17284">MGLKSGSRDSGLDDAEDADVEGSDGEEVEESVADAASDAGEPAAAGGAENAAGTETDAGGDASAASDTSSDAAAEAEGSDDRPSMSSIPYKLRRNKVNEGREQVPYFLREDVIAGEEDLQDTLEDALGETVYKSDYREAAMVVAQRNPELIADVLREWGYDLDAE</sequence>
<evidence type="ECO:0000313" key="2">
    <source>
        <dbReference type="EMBL" id="GGL42729.1"/>
    </source>
</evidence>
<feature type="compositionally biased region" description="Acidic residues" evidence="1">
    <location>
        <begin position="12"/>
        <end position="32"/>
    </location>
</feature>
<keyword evidence="3" id="KW-1185">Reference proteome</keyword>
<evidence type="ECO:0000313" key="3">
    <source>
        <dbReference type="Proteomes" id="UP000628840"/>
    </source>
</evidence>
<feature type="region of interest" description="Disordered" evidence="1">
    <location>
        <begin position="1"/>
        <end position="93"/>
    </location>
</feature>
<organism evidence="2 3">
    <name type="scientific">Halarchaeum grantii</name>
    <dbReference type="NCBI Taxonomy" id="1193105"/>
    <lineage>
        <taxon>Archaea</taxon>
        <taxon>Methanobacteriati</taxon>
        <taxon>Methanobacteriota</taxon>
        <taxon>Stenosarchaea group</taxon>
        <taxon>Halobacteria</taxon>
        <taxon>Halobacteriales</taxon>
        <taxon>Halobacteriaceae</taxon>
    </lineage>
</organism>
<evidence type="ECO:0000256" key="1">
    <source>
        <dbReference type="SAM" id="MobiDB-lite"/>
    </source>
</evidence>
<reference evidence="2 3" key="1">
    <citation type="journal article" date="2019" name="Int. J. Syst. Evol. Microbiol.">
        <title>The Global Catalogue of Microorganisms (GCM) 10K type strain sequencing project: providing services to taxonomists for standard genome sequencing and annotation.</title>
        <authorList>
            <consortium name="The Broad Institute Genomics Platform"/>
            <consortium name="The Broad Institute Genome Sequencing Center for Infectious Disease"/>
            <person name="Wu L."/>
            <person name="Ma J."/>
        </authorList>
    </citation>
    <scope>NUCLEOTIDE SEQUENCE [LARGE SCALE GENOMIC DNA]</scope>
    <source>
        <strain evidence="2 3">JCM 19585</strain>
    </source>
</reference>
<dbReference type="InterPro" id="IPR058276">
    <property type="entry name" value="DUF7970"/>
</dbReference>
<dbReference type="Pfam" id="PF25925">
    <property type="entry name" value="DUF7970"/>
    <property type="match status" value="1"/>
</dbReference>